<comment type="similarity">
    <text evidence="1 3">Belongs to the D-isomer specific 2-hydroxyacid dehydrogenase family.</text>
</comment>
<organism evidence="6 7">
    <name type="scientific">Alicyclobacillus cellulosilyticus</name>
    <dbReference type="NCBI Taxonomy" id="1003997"/>
    <lineage>
        <taxon>Bacteria</taxon>
        <taxon>Bacillati</taxon>
        <taxon>Bacillota</taxon>
        <taxon>Bacilli</taxon>
        <taxon>Bacillales</taxon>
        <taxon>Alicyclobacillaceae</taxon>
        <taxon>Alicyclobacillus</taxon>
    </lineage>
</organism>
<dbReference type="AlphaFoldDB" id="A0A917NG50"/>
<keyword evidence="7" id="KW-1185">Reference proteome</keyword>
<dbReference type="InterPro" id="IPR036291">
    <property type="entry name" value="NAD(P)-bd_dom_sf"/>
</dbReference>
<feature type="domain" description="D-isomer specific 2-hydroxyacid dehydrogenase catalytic" evidence="4">
    <location>
        <begin position="5"/>
        <end position="320"/>
    </location>
</feature>
<dbReference type="GO" id="GO:0016618">
    <property type="term" value="F:hydroxypyruvate reductase [NAD(P)H] activity"/>
    <property type="evidence" value="ECO:0007669"/>
    <property type="project" value="TreeGrafter"/>
</dbReference>
<evidence type="ECO:0000256" key="1">
    <source>
        <dbReference type="ARBA" id="ARBA00005854"/>
    </source>
</evidence>
<dbReference type="SUPFAM" id="SSF51735">
    <property type="entry name" value="NAD(P)-binding Rossmann-fold domains"/>
    <property type="match status" value="1"/>
</dbReference>
<dbReference type="Proteomes" id="UP000637695">
    <property type="component" value="Unassembled WGS sequence"/>
</dbReference>
<comment type="caution">
    <text evidence="6">The sequence shown here is derived from an EMBL/GenBank/DDBJ whole genome shotgun (WGS) entry which is preliminary data.</text>
</comment>
<dbReference type="EMBL" id="BMOY01000005">
    <property type="protein sequence ID" value="GGI98623.1"/>
    <property type="molecule type" value="Genomic_DNA"/>
</dbReference>
<evidence type="ECO:0000256" key="3">
    <source>
        <dbReference type="RuleBase" id="RU003719"/>
    </source>
</evidence>
<dbReference type="InterPro" id="IPR029752">
    <property type="entry name" value="D-isomer_DH_CS1"/>
</dbReference>
<evidence type="ECO:0000259" key="4">
    <source>
        <dbReference type="Pfam" id="PF00389"/>
    </source>
</evidence>
<dbReference type="FunFam" id="3.40.50.720:FF:000462">
    <property type="entry name" value="Glyoxylate reductase (NADP+)"/>
    <property type="match status" value="1"/>
</dbReference>
<dbReference type="PROSITE" id="PS00671">
    <property type="entry name" value="D_2_HYDROXYACID_DH_3"/>
    <property type="match status" value="1"/>
</dbReference>
<dbReference type="InterPro" id="IPR006139">
    <property type="entry name" value="D-isomer_2_OHA_DH_cat_dom"/>
</dbReference>
<proteinExistence type="inferred from homology"/>
<evidence type="ECO:0000313" key="7">
    <source>
        <dbReference type="Proteomes" id="UP000637695"/>
    </source>
</evidence>
<dbReference type="PROSITE" id="PS00065">
    <property type="entry name" value="D_2_HYDROXYACID_DH_1"/>
    <property type="match status" value="1"/>
</dbReference>
<evidence type="ECO:0000313" key="6">
    <source>
        <dbReference type="EMBL" id="GGI98623.1"/>
    </source>
</evidence>
<protein>
    <submittedName>
        <fullName evidence="6">D-glycerate dehydrogenase</fullName>
    </submittedName>
</protein>
<reference evidence="6" key="1">
    <citation type="journal article" date="2014" name="Int. J. Syst. Evol. Microbiol.">
        <title>Complete genome sequence of Corynebacterium casei LMG S-19264T (=DSM 44701T), isolated from a smear-ripened cheese.</title>
        <authorList>
            <consortium name="US DOE Joint Genome Institute (JGI-PGF)"/>
            <person name="Walter F."/>
            <person name="Albersmeier A."/>
            <person name="Kalinowski J."/>
            <person name="Ruckert C."/>
        </authorList>
    </citation>
    <scope>NUCLEOTIDE SEQUENCE</scope>
    <source>
        <strain evidence="6">JCM 18487</strain>
    </source>
</reference>
<dbReference type="RefSeq" id="WP_188880973.1">
    <property type="nucleotide sequence ID" value="NZ_BMOY01000005.1"/>
</dbReference>
<dbReference type="PANTHER" id="PTHR10996:SF283">
    <property type="entry name" value="GLYOXYLATE_HYDROXYPYRUVATE REDUCTASE B"/>
    <property type="match status" value="1"/>
</dbReference>
<dbReference type="Pfam" id="PF00389">
    <property type="entry name" value="2-Hacid_dh"/>
    <property type="match status" value="1"/>
</dbReference>
<dbReference type="InterPro" id="IPR029753">
    <property type="entry name" value="D-isomer_DH_CS"/>
</dbReference>
<dbReference type="Gene3D" id="3.40.50.720">
    <property type="entry name" value="NAD(P)-binding Rossmann-like Domain"/>
    <property type="match status" value="2"/>
</dbReference>
<feature type="domain" description="D-isomer specific 2-hydroxyacid dehydrogenase NAD-binding" evidence="5">
    <location>
        <begin position="111"/>
        <end position="289"/>
    </location>
</feature>
<dbReference type="InterPro" id="IPR050223">
    <property type="entry name" value="D-isomer_2-hydroxyacid_DH"/>
</dbReference>
<dbReference type="PANTHER" id="PTHR10996">
    <property type="entry name" value="2-HYDROXYACID DEHYDROGENASE-RELATED"/>
    <property type="match status" value="1"/>
</dbReference>
<dbReference type="InterPro" id="IPR006140">
    <property type="entry name" value="D-isomer_DH_NAD-bd"/>
</dbReference>
<dbReference type="GO" id="GO:0030267">
    <property type="term" value="F:glyoxylate reductase (NADPH) activity"/>
    <property type="evidence" value="ECO:0007669"/>
    <property type="project" value="TreeGrafter"/>
</dbReference>
<dbReference type="GO" id="GO:0051287">
    <property type="term" value="F:NAD binding"/>
    <property type="evidence" value="ECO:0007669"/>
    <property type="project" value="InterPro"/>
</dbReference>
<dbReference type="SUPFAM" id="SSF52283">
    <property type="entry name" value="Formate/glycerate dehydrogenase catalytic domain-like"/>
    <property type="match status" value="1"/>
</dbReference>
<gene>
    <name evidence="6" type="ORF">GCM10010885_05180</name>
</gene>
<accession>A0A917NG50</accession>
<keyword evidence="2 3" id="KW-0560">Oxidoreductase</keyword>
<dbReference type="CDD" id="cd05301">
    <property type="entry name" value="GDH"/>
    <property type="match status" value="1"/>
</dbReference>
<reference evidence="6" key="2">
    <citation type="submission" date="2020-09" db="EMBL/GenBank/DDBJ databases">
        <authorList>
            <person name="Sun Q."/>
            <person name="Ohkuma M."/>
        </authorList>
    </citation>
    <scope>NUCLEOTIDE SEQUENCE</scope>
    <source>
        <strain evidence="6">JCM 18487</strain>
    </source>
</reference>
<dbReference type="GO" id="GO:0005829">
    <property type="term" value="C:cytosol"/>
    <property type="evidence" value="ECO:0007669"/>
    <property type="project" value="TreeGrafter"/>
</dbReference>
<sequence length="331" mass="35815">MGYRVYVTRKLPEAALSILRTAADVTVYPEEDEPVPRARLLADVAGTDAIVSLLTDRMDAEVMDAAGPNLKVIANVAVGYDNIDVAAAAARGITVTNTPGVLTETTADLAFALLLAAARRLTEAERYLRAGRWRTWSPMLLTGQDVYGATLGIVGMGRIGEAVAKRASGFDMRILYTSRSRHPEAETRYGCVYRPLDALLAEADFVVVLTPLTPETRGLIGRRELALMKQSAVLVNVARGPVVDETALVEALASRRIFAAGLDVYHQEPLPMDHPLLQLDNAVLLPHIGSASIRTRTRMAEMAAADVVAVLRGEEPAHPVVRGWRHAPQQP</sequence>
<dbReference type="Pfam" id="PF02826">
    <property type="entry name" value="2-Hacid_dh_C"/>
    <property type="match status" value="1"/>
</dbReference>
<evidence type="ECO:0000256" key="2">
    <source>
        <dbReference type="ARBA" id="ARBA00023002"/>
    </source>
</evidence>
<evidence type="ECO:0000259" key="5">
    <source>
        <dbReference type="Pfam" id="PF02826"/>
    </source>
</evidence>
<name>A0A917NG50_9BACL</name>